<feature type="chain" id="PRO_5039122722" evidence="2">
    <location>
        <begin position="31"/>
        <end position="235"/>
    </location>
</feature>
<gene>
    <name evidence="4" type="ORF">SAMN03080599_02757</name>
</gene>
<proteinExistence type="predicted"/>
<keyword evidence="1" id="KW-0677">Repeat</keyword>
<protein>
    <submittedName>
        <fullName evidence="4">S-layer homology domain-containing protein</fullName>
    </submittedName>
</protein>
<organism evidence="4 5">
    <name type="scientific">Acidaminobacter hydrogenoformans DSM 2784</name>
    <dbReference type="NCBI Taxonomy" id="1120920"/>
    <lineage>
        <taxon>Bacteria</taxon>
        <taxon>Bacillati</taxon>
        <taxon>Bacillota</taxon>
        <taxon>Clostridia</taxon>
        <taxon>Peptostreptococcales</taxon>
        <taxon>Acidaminobacteraceae</taxon>
        <taxon>Acidaminobacter</taxon>
    </lineage>
</organism>
<keyword evidence="2" id="KW-0732">Signal</keyword>
<evidence type="ECO:0000256" key="2">
    <source>
        <dbReference type="SAM" id="SignalP"/>
    </source>
</evidence>
<evidence type="ECO:0000313" key="5">
    <source>
        <dbReference type="Proteomes" id="UP000199208"/>
    </source>
</evidence>
<dbReference type="InterPro" id="IPR001119">
    <property type="entry name" value="SLH_dom"/>
</dbReference>
<dbReference type="PROSITE" id="PS51272">
    <property type="entry name" value="SLH"/>
    <property type="match status" value="3"/>
</dbReference>
<evidence type="ECO:0000259" key="3">
    <source>
        <dbReference type="PROSITE" id="PS51272"/>
    </source>
</evidence>
<sequence length="235" mass="26885">MNLRYTAKRPIFYFLLSLMLCAGMISTANFSSYAEFSNSYATKEELRSNSTDYRLVTFTDVLEDTWYKDAVDFLTARGIVAGVGNERFDPEAPIKRADFVILMIHAFGIVPGIGETESFADAENAYYTPYLDVARQLDLISGAGENRFEPEAAITREDMLVMLEKTMTFAKWEIPEKYNYNIQNFLDADTISDYAKTQFQRFINAGWLAGYDRQLMPQKSMTRAEAAQLIYNIQK</sequence>
<feature type="domain" description="SLH" evidence="3">
    <location>
        <begin position="54"/>
        <end position="117"/>
    </location>
</feature>
<evidence type="ECO:0000256" key="1">
    <source>
        <dbReference type="ARBA" id="ARBA00022737"/>
    </source>
</evidence>
<feature type="signal peptide" evidence="2">
    <location>
        <begin position="1"/>
        <end position="30"/>
    </location>
</feature>
<keyword evidence="5" id="KW-1185">Reference proteome</keyword>
<accession>A0A1G5S4T8</accession>
<dbReference type="EMBL" id="FMWL01000018">
    <property type="protein sequence ID" value="SCZ81375.1"/>
    <property type="molecule type" value="Genomic_DNA"/>
</dbReference>
<feature type="domain" description="SLH" evidence="3">
    <location>
        <begin position="182"/>
        <end position="235"/>
    </location>
</feature>
<evidence type="ECO:0000313" key="4">
    <source>
        <dbReference type="EMBL" id="SCZ81375.1"/>
    </source>
</evidence>
<feature type="domain" description="SLH" evidence="3">
    <location>
        <begin position="118"/>
        <end position="177"/>
    </location>
</feature>
<dbReference type="RefSeq" id="WP_170829461.1">
    <property type="nucleotide sequence ID" value="NZ_FMWL01000018.1"/>
</dbReference>
<dbReference type="STRING" id="1120920.SAMN03080599_02757"/>
<dbReference type="Proteomes" id="UP000199208">
    <property type="component" value="Unassembled WGS sequence"/>
</dbReference>
<dbReference type="AlphaFoldDB" id="A0A1G5S4T8"/>
<reference evidence="4 5" key="1">
    <citation type="submission" date="2016-10" db="EMBL/GenBank/DDBJ databases">
        <authorList>
            <person name="de Groot N.N."/>
        </authorList>
    </citation>
    <scope>NUCLEOTIDE SEQUENCE [LARGE SCALE GENOMIC DNA]</scope>
    <source>
        <strain evidence="4 5">DSM 2784</strain>
    </source>
</reference>
<name>A0A1G5S4T8_9FIRM</name>
<dbReference type="Pfam" id="PF00395">
    <property type="entry name" value="SLH"/>
    <property type="match status" value="2"/>
</dbReference>